<organism evidence="1 2">
    <name type="scientific">Lactuca virosa</name>
    <dbReference type="NCBI Taxonomy" id="75947"/>
    <lineage>
        <taxon>Eukaryota</taxon>
        <taxon>Viridiplantae</taxon>
        <taxon>Streptophyta</taxon>
        <taxon>Embryophyta</taxon>
        <taxon>Tracheophyta</taxon>
        <taxon>Spermatophyta</taxon>
        <taxon>Magnoliopsida</taxon>
        <taxon>eudicotyledons</taxon>
        <taxon>Gunneridae</taxon>
        <taxon>Pentapetalae</taxon>
        <taxon>asterids</taxon>
        <taxon>campanulids</taxon>
        <taxon>Asterales</taxon>
        <taxon>Asteraceae</taxon>
        <taxon>Cichorioideae</taxon>
        <taxon>Cichorieae</taxon>
        <taxon>Lactucinae</taxon>
        <taxon>Lactuca</taxon>
    </lineage>
</organism>
<comment type="caution">
    <text evidence="1">The sequence shown here is derived from an EMBL/GenBank/DDBJ whole genome shotgun (WGS) entry which is preliminary data.</text>
</comment>
<dbReference type="AlphaFoldDB" id="A0AAU9PDE0"/>
<dbReference type="Proteomes" id="UP001157418">
    <property type="component" value="Unassembled WGS sequence"/>
</dbReference>
<proteinExistence type="predicted"/>
<reference evidence="1 2" key="1">
    <citation type="submission" date="2022-01" db="EMBL/GenBank/DDBJ databases">
        <authorList>
            <person name="Xiong W."/>
            <person name="Schranz E."/>
        </authorList>
    </citation>
    <scope>NUCLEOTIDE SEQUENCE [LARGE SCALE GENOMIC DNA]</scope>
</reference>
<gene>
    <name evidence="1" type="ORF">LVIROSA_LOCUS33656</name>
</gene>
<dbReference type="EMBL" id="CAKMRJ010005634">
    <property type="protein sequence ID" value="CAH1448092.1"/>
    <property type="molecule type" value="Genomic_DNA"/>
</dbReference>
<sequence>MCLCSRKRCYTCVSAQGNDEWTPTTTTVIFWSFPPRGMVLVLIFLLDAACPTKQSDQTSPNECLAEALRPTVHSFCKVLTTSDILDMTQKTPTQGLTGKDLHGTEWQFNIQGGPIQQTVAKHKILKACLKLQSLCMLGMVKHITVLEELLR</sequence>
<evidence type="ECO:0000313" key="2">
    <source>
        <dbReference type="Proteomes" id="UP001157418"/>
    </source>
</evidence>
<protein>
    <submittedName>
        <fullName evidence="1">Uncharacterized protein</fullName>
    </submittedName>
</protein>
<accession>A0AAU9PDE0</accession>
<name>A0AAU9PDE0_9ASTR</name>
<keyword evidence="2" id="KW-1185">Reference proteome</keyword>
<evidence type="ECO:0000313" key="1">
    <source>
        <dbReference type="EMBL" id="CAH1448092.1"/>
    </source>
</evidence>